<evidence type="ECO:0000259" key="13">
    <source>
        <dbReference type="PROSITE" id="PS50929"/>
    </source>
</evidence>
<feature type="transmembrane region" description="Helical" evidence="11">
    <location>
        <begin position="203"/>
        <end position="229"/>
    </location>
</feature>
<feature type="region of interest" description="Disordered" evidence="10">
    <location>
        <begin position="1"/>
        <end position="53"/>
    </location>
</feature>
<feature type="domain" description="ABC transporter" evidence="12">
    <location>
        <begin position="1213"/>
        <end position="1465"/>
    </location>
</feature>
<dbReference type="InterPro" id="IPR003439">
    <property type="entry name" value="ABC_transporter-like_ATP-bd"/>
</dbReference>
<feature type="compositionally biased region" description="Acidic residues" evidence="10">
    <location>
        <begin position="837"/>
        <end position="853"/>
    </location>
</feature>
<dbReference type="PANTHER" id="PTHR24223">
    <property type="entry name" value="ATP-BINDING CASSETTE SUB-FAMILY C"/>
    <property type="match status" value="1"/>
</dbReference>
<keyword evidence="6" id="KW-0067">ATP-binding</keyword>
<feature type="transmembrane region" description="Helical" evidence="11">
    <location>
        <begin position="332"/>
        <end position="353"/>
    </location>
</feature>
<dbReference type="EMBL" id="JACYCD010000045">
    <property type="protein sequence ID" value="KAF8711881.1"/>
    <property type="molecule type" value="Genomic_DNA"/>
</dbReference>
<dbReference type="InterPro" id="IPR011527">
    <property type="entry name" value="ABC1_TM_dom"/>
</dbReference>
<dbReference type="GO" id="GO:0016887">
    <property type="term" value="F:ATP hydrolysis activity"/>
    <property type="evidence" value="ECO:0007669"/>
    <property type="project" value="InterPro"/>
</dbReference>
<protein>
    <submittedName>
        <fullName evidence="14">ABC transporter</fullName>
    </submittedName>
</protein>
<evidence type="ECO:0000256" key="6">
    <source>
        <dbReference type="ARBA" id="ARBA00022840"/>
    </source>
</evidence>
<evidence type="ECO:0000313" key="14">
    <source>
        <dbReference type="EMBL" id="KAF8711881.1"/>
    </source>
</evidence>
<evidence type="ECO:0000256" key="4">
    <source>
        <dbReference type="ARBA" id="ARBA00022692"/>
    </source>
</evidence>
<dbReference type="SUPFAM" id="SSF90123">
    <property type="entry name" value="ABC transporter transmembrane region"/>
    <property type="match status" value="2"/>
</dbReference>
<dbReference type="CDD" id="cd03250">
    <property type="entry name" value="ABCC_MRP_domain1"/>
    <property type="match status" value="1"/>
</dbReference>
<keyword evidence="8" id="KW-0843">Virulence</keyword>
<name>A0A8H7I042_9AGAM</name>
<feature type="domain" description="ABC transporter" evidence="12">
    <location>
        <begin position="601"/>
        <end position="832"/>
    </location>
</feature>
<keyword evidence="3" id="KW-0813">Transport</keyword>
<dbReference type="CDD" id="cd18606">
    <property type="entry name" value="ABC_6TM_YOR1_D2_like"/>
    <property type="match status" value="1"/>
</dbReference>
<keyword evidence="5" id="KW-0547">Nucleotide-binding</keyword>
<dbReference type="Proteomes" id="UP000602905">
    <property type="component" value="Unassembled WGS sequence"/>
</dbReference>
<dbReference type="FunFam" id="1.20.1560.10:FF:000061">
    <property type="entry name" value="ATP-binding cassette transporter YOR1"/>
    <property type="match status" value="1"/>
</dbReference>
<dbReference type="SMART" id="SM00382">
    <property type="entry name" value="AAA"/>
    <property type="match status" value="2"/>
</dbReference>
<feature type="transmembrane region" description="Helical" evidence="11">
    <location>
        <begin position="896"/>
        <end position="920"/>
    </location>
</feature>
<feature type="domain" description="ABC transmembrane type-1" evidence="13">
    <location>
        <begin position="206"/>
        <end position="493"/>
    </location>
</feature>
<dbReference type="Pfam" id="PF00664">
    <property type="entry name" value="ABC_membrane"/>
    <property type="match status" value="2"/>
</dbReference>
<keyword evidence="9 11" id="KW-0472">Membrane</keyword>
<evidence type="ECO:0000256" key="5">
    <source>
        <dbReference type="ARBA" id="ARBA00022741"/>
    </source>
</evidence>
<dbReference type="FunFam" id="1.20.1560.10:FF:000010">
    <property type="entry name" value="Multidrug resistance-associated ABC transporter"/>
    <property type="match status" value="1"/>
</dbReference>
<dbReference type="CDD" id="cd18597">
    <property type="entry name" value="ABC_6TM_YOR1_D1_like"/>
    <property type="match status" value="1"/>
</dbReference>
<dbReference type="FunFam" id="3.40.50.300:FF:000997">
    <property type="entry name" value="Multidrug resistance-associated protein 1"/>
    <property type="match status" value="1"/>
</dbReference>
<dbReference type="FunFam" id="3.40.50.300:FF:000565">
    <property type="entry name" value="ABC bile acid transporter"/>
    <property type="match status" value="1"/>
</dbReference>
<dbReference type="Gene3D" id="1.20.1560.10">
    <property type="entry name" value="ABC transporter type 1, transmembrane domain"/>
    <property type="match status" value="2"/>
</dbReference>
<evidence type="ECO:0000256" key="9">
    <source>
        <dbReference type="ARBA" id="ARBA00023136"/>
    </source>
</evidence>
<evidence type="ECO:0000256" key="8">
    <source>
        <dbReference type="ARBA" id="ARBA00023026"/>
    </source>
</evidence>
<evidence type="ECO:0000256" key="10">
    <source>
        <dbReference type="SAM" id="MobiDB-lite"/>
    </source>
</evidence>
<evidence type="ECO:0000256" key="11">
    <source>
        <dbReference type="SAM" id="Phobius"/>
    </source>
</evidence>
<feature type="compositionally biased region" description="Basic and acidic residues" evidence="10">
    <location>
        <begin position="586"/>
        <end position="600"/>
    </location>
</feature>
<dbReference type="GO" id="GO:0140359">
    <property type="term" value="F:ABC-type transporter activity"/>
    <property type="evidence" value="ECO:0007669"/>
    <property type="project" value="InterPro"/>
</dbReference>
<evidence type="ECO:0000256" key="1">
    <source>
        <dbReference type="ARBA" id="ARBA00004141"/>
    </source>
</evidence>
<evidence type="ECO:0000259" key="12">
    <source>
        <dbReference type="PROSITE" id="PS50893"/>
    </source>
</evidence>
<dbReference type="OrthoDB" id="6500128at2759"/>
<feature type="region of interest" description="Disordered" evidence="10">
    <location>
        <begin position="562"/>
        <end position="604"/>
    </location>
</feature>
<dbReference type="CDD" id="cd03244">
    <property type="entry name" value="ABCC_MRP_domain2"/>
    <property type="match status" value="1"/>
</dbReference>
<feature type="transmembrane region" description="Helical" evidence="11">
    <location>
        <begin position="1124"/>
        <end position="1142"/>
    </location>
</feature>
<dbReference type="InterPro" id="IPR017871">
    <property type="entry name" value="ABC_transporter-like_CS"/>
</dbReference>
<dbReference type="SUPFAM" id="SSF52540">
    <property type="entry name" value="P-loop containing nucleoside triphosphate hydrolases"/>
    <property type="match status" value="2"/>
</dbReference>
<feature type="compositionally biased region" description="Basic and acidic residues" evidence="10">
    <location>
        <begin position="854"/>
        <end position="864"/>
    </location>
</feature>
<dbReference type="GO" id="GO:0016020">
    <property type="term" value="C:membrane"/>
    <property type="evidence" value="ECO:0007669"/>
    <property type="project" value="UniProtKB-SubCell"/>
</dbReference>
<dbReference type="GO" id="GO:0005524">
    <property type="term" value="F:ATP binding"/>
    <property type="evidence" value="ECO:0007669"/>
    <property type="project" value="UniProtKB-KW"/>
</dbReference>
<dbReference type="PROSITE" id="PS50929">
    <property type="entry name" value="ABC_TM1F"/>
    <property type="match status" value="2"/>
</dbReference>
<feature type="compositionally biased region" description="Basic residues" evidence="10">
    <location>
        <begin position="570"/>
        <end position="579"/>
    </location>
</feature>
<evidence type="ECO:0000256" key="3">
    <source>
        <dbReference type="ARBA" id="ARBA00022448"/>
    </source>
</evidence>
<sequence>MAPSTRLERSDSEHNSEKTVRRESQDEKAINDDASAKKGKLEAGNSLAEPPRNHDFLRYDKAKWYQRVPFAGSNPPAPLVSIDDAPLTPEANANWFSHLFFQWITPTLSLGYARPLEAPDLWKLQDSRSAEVMSDLILQSFERRKAEADAYNERLKSGQIGPGLRGVWWSLRGVRAKREQQWREKDGLKKPSLMLAMNDSVKWWFWTGGLCVLISNVAQICSPLLVKAIIQFGQESYAKHRVGVPAPPIGKGVGLAIGLFLLQIVSALSIHHGFYRSASTGVLLRTGLITAIYSRATQLTSRARSTLTNGKLVNHISTDVSRIDFATSFAHMAWTAPIQMIICLIILLVNLGWSALTGFAFFVLITPLQTMVMKRLFSMRKKSMIWTDKRAKLLQELLGGMRILKFFAWENPYLERVSGFRNNELKYIRSLLLVRSANNAVAFSLPVLASVISFVSYSLSGHSLDPAVIFASLTLFQMLRMPLMFFPVALSSVSIFDLALRYRIQLTPSIFDSPQIADAWNATGRLEGVFIAEVLSQTRIIDPSIPVALEVKDAEFSWDGAPPEDVVSKGKGKKGKGKSSKSTAEVAEKSARGPGEKEATVQDAGAAAAVATGTTGDEPAKEVVFKLKDINLSLPRGQLCAIVGPVGSGKSSLLQGLIGEMRRERGSVTFGGSVGYCPQTAWIQSATVRDNITFGREFDEVRYWEAVRVACLQSDLDMLPSGDLTEVGEKGISLSGGQKQRINIARAVYYGADVVLFDDPLSALDAHVGKAVFQNVIQGALAGRTRILVTHALHFIPQCDYIITLEDGRIAERGTYEELMAKDGAFARFQRQFGSKDEEEEEEKREEEIEAIESSEKKPKKEQAPAKQLMQAEERNTGAISGSAYLDYFKAANGKVLIPLLILAILLTQGATVMSAYWLVYWQEMKWPYPQGFYMGIYAGLGTAQAISIFAMGALFALMSFYASVSLHRGAMKRLMHAPMSFFDTTPLGRIMNRLTKDIDTIDNTLGDALRMLAGTMSQILGAIILIAILLPWFLIPVVSILFIYYWAALFYRSSARELKRLDAILRSSLYGHFSESLSGLATIRAYDEVGRFREENRRRMDIENRAYWLTVTNQRWLGIRLDFLGTILTFCVAILAVAARFSLSPSQIGVALSYILLVQQSFGWMVRQSAEVENDMNGVERILHYAQHVEQEAPYEIPDKEPPASWPESGAVELKDVVMSYRPGLPAVLRGLNMRIQGGEKIGIVGRTGAGKSSIMVALYRMVELTSGSISLDGVDISQIGLHTLRDRIAIIPQDPLLFSGTIRSNLDPFGVYDDARLWDALKRAYLVDRPTAAQEVVGDGDIPSGAQTPVNRFTLDTVIEEEGGNLSVGQRSLVSLARALVKDSKIIVLDEATASVDYETDKNIQDTISREFADKTLLCIAHRLKTIIGYDRICVLDAGQIAEFDSPMALYKRTDGIFRSMCERSSITAEDILNASSSRKTSGQHALQ</sequence>
<accession>A0A8H7I042</accession>
<feature type="non-terminal residue" evidence="14">
    <location>
        <position position="1"/>
    </location>
</feature>
<dbReference type="PROSITE" id="PS50893">
    <property type="entry name" value="ABC_TRANSPORTER_2"/>
    <property type="match status" value="2"/>
</dbReference>
<keyword evidence="4 11" id="KW-0812">Transmembrane</keyword>
<feature type="transmembrane region" description="Helical" evidence="11">
    <location>
        <begin position="249"/>
        <end position="270"/>
    </location>
</feature>
<proteinExistence type="inferred from homology"/>
<dbReference type="Pfam" id="PF00005">
    <property type="entry name" value="ABC_tran"/>
    <property type="match status" value="2"/>
</dbReference>
<organism evidence="14 15">
    <name type="scientific">Rhizoctonia solani</name>
    <dbReference type="NCBI Taxonomy" id="456999"/>
    <lineage>
        <taxon>Eukaryota</taxon>
        <taxon>Fungi</taxon>
        <taxon>Dikarya</taxon>
        <taxon>Basidiomycota</taxon>
        <taxon>Agaricomycotina</taxon>
        <taxon>Agaricomycetes</taxon>
        <taxon>Cantharellales</taxon>
        <taxon>Ceratobasidiaceae</taxon>
        <taxon>Rhizoctonia</taxon>
    </lineage>
</organism>
<dbReference type="InterPro" id="IPR036640">
    <property type="entry name" value="ABC1_TM_sf"/>
</dbReference>
<dbReference type="Gene3D" id="3.40.50.300">
    <property type="entry name" value="P-loop containing nucleotide triphosphate hydrolases"/>
    <property type="match status" value="2"/>
</dbReference>
<feature type="domain" description="ABC transmembrane type-1" evidence="13">
    <location>
        <begin position="900"/>
        <end position="1175"/>
    </location>
</feature>
<dbReference type="InterPro" id="IPR050173">
    <property type="entry name" value="ABC_transporter_C-like"/>
</dbReference>
<feature type="transmembrane region" description="Helical" evidence="11">
    <location>
        <begin position="932"/>
        <end position="965"/>
    </location>
</feature>
<reference evidence="14" key="1">
    <citation type="submission" date="2020-09" db="EMBL/GenBank/DDBJ databases">
        <title>Comparative genome analyses of four rice-infecting Rhizoctonia solani isolates reveal extensive enrichment of homogalacturonan modification genes.</title>
        <authorList>
            <person name="Lee D.-Y."/>
            <person name="Jeon J."/>
            <person name="Kim K.-T."/>
            <person name="Cheong K."/>
            <person name="Song H."/>
            <person name="Choi G."/>
            <person name="Ko J."/>
            <person name="Opiyo S.O."/>
            <person name="Zuo S."/>
            <person name="Madhav S."/>
            <person name="Lee Y.-H."/>
            <person name="Wang G.-L."/>
        </authorList>
    </citation>
    <scope>NUCLEOTIDE SEQUENCE</scope>
    <source>
        <strain evidence="14">AG1-IA WGL</strain>
    </source>
</reference>
<dbReference type="PROSITE" id="PS00211">
    <property type="entry name" value="ABC_TRANSPORTER_1"/>
    <property type="match status" value="2"/>
</dbReference>
<evidence type="ECO:0000256" key="2">
    <source>
        <dbReference type="ARBA" id="ARBA00009726"/>
    </source>
</evidence>
<evidence type="ECO:0000313" key="15">
    <source>
        <dbReference type="Proteomes" id="UP000602905"/>
    </source>
</evidence>
<dbReference type="InterPro" id="IPR003593">
    <property type="entry name" value="AAA+_ATPase"/>
</dbReference>
<feature type="compositionally biased region" description="Basic and acidic residues" evidence="10">
    <location>
        <begin position="1"/>
        <end position="41"/>
    </location>
</feature>
<keyword evidence="7 11" id="KW-1133">Transmembrane helix</keyword>
<comment type="caution">
    <text evidence="14">The sequence shown here is derived from an EMBL/GenBank/DDBJ whole genome shotgun (WGS) entry which is preliminary data.</text>
</comment>
<comment type="subcellular location">
    <subcellularLocation>
        <location evidence="1">Membrane</location>
        <topology evidence="1">Multi-pass membrane protein</topology>
    </subcellularLocation>
</comment>
<evidence type="ECO:0000256" key="7">
    <source>
        <dbReference type="ARBA" id="ARBA00022989"/>
    </source>
</evidence>
<dbReference type="PANTHER" id="PTHR24223:SF456">
    <property type="entry name" value="MULTIDRUG RESISTANCE-ASSOCIATED PROTEIN LETHAL(2)03659"/>
    <property type="match status" value="1"/>
</dbReference>
<gene>
    <name evidence="14" type="ORF">RHS03_01504</name>
</gene>
<feature type="region of interest" description="Disordered" evidence="10">
    <location>
        <begin position="832"/>
        <end position="871"/>
    </location>
</feature>
<dbReference type="InterPro" id="IPR027417">
    <property type="entry name" value="P-loop_NTPase"/>
</dbReference>
<comment type="similarity">
    <text evidence="2">Belongs to the ABC transporter superfamily. ABCC family. Conjugate transporter (TC 3.A.1.208) subfamily.</text>
</comment>
<feature type="transmembrane region" description="Helical" evidence="11">
    <location>
        <begin position="1020"/>
        <end position="1048"/>
    </location>
</feature>